<evidence type="ECO:0000313" key="14">
    <source>
        <dbReference type="Proteomes" id="UP000029725"/>
    </source>
</evidence>
<dbReference type="HOGENOM" id="CLU_085752_1_3_1"/>
<evidence type="ECO:0000313" key="13">
    <source>
        <dbReference type="EMBL" id="KGG51440.1"/>
    </source>
</evidence>
<evidence type="ECO:0000256" key="8">
    <source>
        <dbReference type="ARBA" id="ARBA00023136"/>
    </source>
</evidence>
<evidence type="ECO:0000256" key="11">
    <source>
        <dbReference type="RuleBase" id="RU363060"/>
    </source>
</evidence>
<evidence type="ECO:0000256" key="1">
    <source>
        <dbReference type="ARBA" id="ARBA00004141"/>
    </source>
</evidence>
<feature type="transmembrane region" description="Helical" evidence="11">
    <location>
        <begin position="6"/>
        <end position="25"/>
    </location>
</feature>
<evidence type="ECO:0000256" key="10">
    <source>
        <dbReference type="ARBA" id="ARBA00046480"/>
    </source>
</evidence>
<proteinExistence type="inferred from homology"/>
<keyword evidence="5 11" id="KW-0375">Hydrogen ion transport</keyword>
<keyword evidence="4 11" id="KW-0812">Transmembrane</keyword>
<dbReference type="RefSeq" id="XP_013237867.1">
    <property type="nucleotide sequence ID" value="XM_013382413.1"/>
</dbReference>
<dbReference type="AlphaFoldDB" id="A0A098VR83"/>
<evidence type="ECO:0000256" key="9">
    <source>
        <dbReference type="ARBA" id="ARBA00045519"/>
    </source>
</evidence>
<evidence type="ECO:0000256" key="7">
    <source>
        <dbReference type="ARBA" id="ARBA00023065"/>
    </source>
</evidence>
<comment type="function">
    <text evidence="9">Proton-conducting pore forming subunit of the V0 complex of vacuolar(H+)-ATPase (V-ATPase), a multisubunit enzyme composed of a peripheral complex (V1) that hydrolyzes ATP and a membrane integral complex (V0) that translocates protons. V-ATPase is responsible for acidifying and maintaining the pH of intracellular compartments.</text>
</comment>
<dbReference type="InterPro" id="IPR035921">
    <property type="entry name" value="F/V-ATP_Csub_sf"/>
</dbReference>
<organism evidence="13 14">
    <name type="scientific">Mitosporidium daphniae</name>
    <dbReference type="NCBI Taxonomy" id="1485682"/>
    <lineage>
        <taxon>Eukaryota</taxon>
        <taxon>Fungi</taxon>
        <taxon>Fungi incertae sedis</taxon>
        <taxon>Microsporidia</taxon>
        <taxon>Mitosporidium</taxon>
    </lineage>
</organism>
<name>A0A098VR83_9MICR</name>
<evidence type="ECO:0000256" key="4">
    <source>
        <dbReference type="ARBA" id="ARBA00022692"/>
    </source>
</evidence>
<keyword evidence="11" id="KW-0926">Vacuole</keyword>
<dbReference type="GeneID" id="25259691"/>
<dbReference type="InterPro" id="IPR011555">
    <property type="entry name" value="ATPase_proteolipid_su_C_euk"/>
</dbReference>
<evidence type="ECO:0000256" key="6">
    <source>
        <dbReference type="ARBA" id="ARBA00022989"/>
    </source>
</evidence>
<feature type="transmembrane region" description="Helical" evidence="11">
    <location>
        <begin position="79"/>
        <end position="106"/>
    </location>
</feature>
<reference evidence="13 14" key="1">
    <citation type="submission" date="2014-04" db="EMBL/GenBank/DDBJ databases">
        <title>A new species of microsporidia sheds light on the evolution of extreme parasitism.</title>
        <authorList>
            <person name="Haag K.L."/>
            <person name="James T.Y."/>
            <person name="Larsson R."/>
            <person name="Schaer T.M."/>
            <person name="Refardt D."/>
            <person name="Pombert J.-F."/>
            <person name="Ebert D."/>
        </authorList>
    </citation>
    <scope>NUCLEOTIDE SEQUENCE [LARGE SCALE GENOMIC DNA]</scope>
    <source>
        <strain evidence="13 14">UGP3</strain>
        <tissue evidence="13">Spores</tissue>
    </source>
</reference>
<dbReference type="PRINTS" id="PR00122">
    <property type="entry name" value="VACATPASE"/>
</dbReference>
<comment type="similarity">
    <text evidence="2 11">Belongs to the V-ATPase proteolipid subunit family.</text>
</comment>
<accession>A0A098VR83</accession>
<keyword evidence="14" id="KW-1185">Reference proteome</keyword>
<keyword evidence="6 11" id="KW-1133">Transmembrane helix</keyword>
<evidence type="ECO:0000259" key="12">
    <source>
        <dbReference type="Pfam" id="PF00137"/>
    </source>
</evidence>
<comment type="caution">
    <text evidence="13">The sequence shown here is derived from an EMBL/GenBank/DDBJ whole genome shotgun (WGS) entry which is preliminary data.</text>
</comment>
<dbReference type="NCBIfam" id="TIGR01100">
    <property type="entry name" value="V_ATP_synt_C"/>
    <property type="match status" value="1"/>
</dbReference>
<dbReference type="Gene3D" id="1.20.120.610">
    <property type="entry name" value="lithium bound rotor ring of v- atpase"/>
    <property type="match status" value="1"/>
</dbReference>
<dbReference type="EMBL" id="JMKJ01000288">
    <property type="protein sequence ID" value="KGG51440.1"/>
    <property type="molecule type" value="Genomic_DNA"/>
</dbReference>
<keyword evidence="3 11" id="KW-0813">Transport</keyword>
<dbReference type="CDD" id="cd18176">
    <property type="entry name" value="ATP-synt_Vo_c_ATP6C_rpt2"/>
    <property type="match status" value="1"/>
</dbReference>
<dbReference type="GO" id="GO:0046961">
    <property type="term" value="F:proton-transporting ATPase activity, rotational mechanism"/>
    <property type="evidence" value="ECO:0007669"/>
    <property type="project" value="InterPro"/>
</dbReference>
<comment type="subunit">
    <text evidence="10 11">V-ATPase is a heteromultimeric enzyme composed of a peripheral catalytic V1 complex (components A to H) attached to an integral membrane V0 proton pore complex (components: a, c, c', c'', d, e, f and VOA1). The decameric c-ring forms the proton-conducting pore, and is composed of eight proteolipid subunits c, one subunit c' and one subunit c''.</text>
</comment>
<dbReference type="InterPro" id="IPR000245">
    <property type="entry name" value="ATPase_proteolipid_csu"/>
</dbReference>
<keyword evidence="7 11" id="KW-0406">Ion transport</keyword>
<evidence type="ECO:0000256" key="3">
    <source>
        <dbReference type="ARBA" id="ARBA00022448"/>
    </source>
</evidence>
<gene>
    <name evidence="13" type="ORF">DI09_35p280</name>
</gene>
<dbReference type="GO" id="GO:0033179">
    <property type="term" value="C:proton-transporting V-type ATPase, V0 domain"/>
    <property type="evidence" value="ECO:0007669"/>
    <property type="project" value="InterPro"/>
</dbReference>
<protein>
    <recommendedName>
        <fullName evidence="11">V-type proton ATPase proteolipid subunit</fullName>
    </recommendedName>
</protein>
<comment type="subcellular location">
    <subcellularLocation>
        <location evidence="1">Membrane</location>
        <topology evidence="1">Multi-pass membrane protein</topology>
    </subcellularLocation>
    <subcellularLocation>
        <location evidence="11">Vacuole membrane</location>
        <topology evidence="11">Multi-pass membrane protein</topology>
    </subcellularLocation>
</comment>
<dbReference type="PANTHER" id="PTHR10263">
    <property type="entry name" value="V-TYPE PROTON ATPASE PROTEOLIPID SUBUNIT"/>
    <property type="match status" value="1"/>
</dbReference>
<dbReference type="VEuPathDB" id="MicrosporidiaDB:DI09_35p280"/>
<dbReference type="SUPFAM" id="SSF81333">
    <property type="entry name" value="F1F0 ATP synthase subunit C"/>
    <property type="match status" value="1"/>
</dbReference>
<comment type="function">
    <text evidence="11">Proton-conducting pore forming of the V0 complex of vacuolar(H+)-ATPase (V-ATPase), a multisubunit enzyme composed of a peripheral complex (V1) that hydrolyzes ATP and a membrane integral complex (V0) that translocates protons. V-ATPase is responsible for acidifying and maintaining the pH of intracellular compartments.</text>
</comment>
<evidence type="ECO:0000256" key="5">
    <source>
        <dbReference type="ARBA" id="ARBA00022781"/>
    </source>
</evidence>
<keyword evidence="8 11" id="KW-0472">Membrane</keyword>
<dbReference type="Proteomes" id="UP000029725">
    <property type="component" value="Unassembled WGS sequence"/>
</dbReference>
<feature type="domain" description="V-ATPase proteolipid subunit C-like" evidence="12">
    <location>
        <begin position="44"/>
        <end position="103"/>
    </location>
</feature>
<evidence type="ECO:0000256" key="2">
    <source>
        <dbReference type="ARBA" id="ARBA00007296"/>
    </source>
</evidence>
<sequence>MMKALMPVIMASILGIYGLVIGVLINGSISSDGTYEFYSASLHFAAGLCVGIGSLSAGYVIGDIGNIGAYAFVNNPKLFIMFVFLLIFAEILGLYGLIMAIVLFTYSNSK</sequence>
<dbReference type="Pfam" id="PF00137">
    <property type="entry name" value="ATP-synt_C"/>
    <property type="match status" value="1"/>
</dbReference>
<feature type="transmembrane region" description="Helical" evidence="11">
    <location>
        <begin position="37"/>
        <end position="59"/>
    </location>
</feature>
<dbReference type="GO" id="GO:0005774">
    <property type="term" value="C:vacuolar membrane"/>
    <property type="evidence" value="ECO:0007669"/>
    <property type="project" value="UniProtKB-SubCell"/>
</dbReference>
<dbReference type="InterPro" id="IPR002379">
    <property type="entry name" value="ATPase_proteolipid_c-like_dom"/>
</dbReference>
<dbReference type="OrthoDB" id="1744869at2759"/>